<feature type="region of interest" description="Disordered" evidence="4">
    <location>
        <begin position="287"/>
        <end position="312"/>
    </location>
</feature>
<dbReference type="GO" id="GO:0003700">
    <property type="term" value="F:DNA-binding transcription factor activity"/>
    <property type="evidence" value="ECO:0007669"/>
    <property type="project" value="InterPro"/>
</dbReference>
<feature type="compositionally biased region" description="Basic and acidic residues" evidence="4">
    <location>
        <begin position="1196"/>
        <end position="1205"/>
    </location>
</feature>
<feature type="region of interest" description="Disordered" evidence="4">
    <location>
        <begin position="1183"/>
        <end position="1269"/>
    </location>
</feature>
<organism evidence="6">
    <name type="scientific">Physcomitrium patens</name>
    <name type="common">Spreading-leaved earth moss</name>
    <name type="synonym">Physcomitrella patens</name>
    <dbReference type="NCBI Taxonomy" id="3218"/>
    <lineage>
        <taxon>Eukaryota</taxon>
        <taxon>Viridiplantae</taxon>
        <taxon>Streptophyta</taxon>
        <taxon>Embryophyta</taxon>
        <taxon>Bryophyta</taxon>
        <taxon>Bryophytina</taxon>
        <taxon>Bryopsida</taxon>
        <taxon>Funariidae</taxon>
        <taxon>Funariales</taxon>
        <taxon>Funariaceae</taxon>
        <taxon>Physcomitrium</taxon>
    </lineage>
</organism>
<feature type="region of interest" description="Disordered" evidence="4">
    <location>
        <begin position="101"/>
        <end position="169"/>
    </location>
</feature>
<dbReference type="SMART" id="SM01114">
    <property type="entry name" value="CXC"/>
    <property type="match status" value="2"/>
</dbReference>
<gene>
    <name evidence="7" type="primary">LOC112292482</name>
    <name evidence="6" type="ORF">PHYPA_019427</name>
</gene>
<dbReference type="PaxDb" id="3218-PP1S291_71V6.1"/>
<dbReference type="Gramene" id="Pp3c15_6750V3.1">
    <property type="protein sequence ID" value="Pp3c15_6750V3.1"/>
    <property type="gene ID" value="Pp3c15_6750"/>
</dbReference>
<keyword evidence="8" id="KW-1185">Reference proteome</keyword>
<dbReference type="PROSITE" id="PS51634">
    <property type="entry name" value="CRC"/>
    <property type="match status" value="1"/>
</dbReference>
<dbReference type="InterPro" id="IPR033467">
    <property type="entry name" value="Tesmin/TSO1-like_CXC"/>
</dbReference>
<feature type="compositionally biased region" description="Basic and acidic residues" evidence="4">
    <location>
        <begin position="984"/>
        <end position="993"/>
    </location>
</feature>
<dbReference type="EnsemblPlants" id="Pp3c15_6750V3.1">
    <property type="protein sequence ID" value="Pp3c15_6750V3.1"/>
    <property type="gene ID" value="Pp3c15_6750"/>
</dbReference>
<feature type="compositionally biased region" description="Basic residues" evidence="4">
    <location>
        <begin position="1113"/>
        <end position="1133"/>
    </location>
</feature>
<dbReference type="EMBL" id="ABEU02000015">
    <property type="protein sequence ID" value="PNR39149.1"/>
    <property type="molecule type" value="Genomic_DNA"/>
</dbReference>
<feature type="compositionally biased region" description="Polar residues" evidence="4">
    <location>
        <begin position="114"/>
        <end position="149"/>
    </location>
</feature>
<feature type="region of interest" description="Disordered" evidence="4">
    <location>
        <begin position="912"/>
        <end position="932"/>
    </location>
</feature>
<dbReference type="AlphaFoldDB" id="A0A2K1JC99"/>
<dbReference type="InterPro" id="IPR005172">
    <property type="entry name" value="CRC"/>
</dbReference>
<feature type="domain" description="CRC" evidence="5">
    <location>
        <begin position="784"/>
        <end position="909"/>
    </location>
</feature>
<dbReference type="PANTHER" id="PTHR46159:SF6">
    <property type="entry name" value="OS12G0605300 PROTEIN"/>
    <property type="match status" value="1"/>
</dbReference>
<dbReference type="OrthoDB" id="6283463at2759"/>
<feature type="region of interest" description="Disordered" evidence="4">
    <location>
        <begin position="442"/>
        <end position="465"/>
    </location>
</feature>
<keyword evidence="3" id="KW-0539">Nucleus</keyword>
<feature type="compositionally biased region" description="Basic and acidic residues" evidence="4">
    <location>
        <begin position="150"/>
        <end position="159"/>
    </location>
</feature>
<dbReference type="Pfam" id="PF03638">
    <property type="entry name" value="TCR"/>
    <property type="match status" value="2"/>
</dbReference>
<dbReference type="PANTHER" id="PTHR46159">
    <property type="entry name" value="PROTEIN TESMIN/TSO1-LIKE CXC 2"/>
    <property type="match status" value="1"/>
</dbReference>
<evidence type="ECO:0000313" key="7">
    <source>
        <dbReference type="EnsemblPlants" id="Pp3c15_6750V3.1"/>
    </source>
</evidence>
<feature type="region of interest" description="Disordered" evidence="4">
    <location>
        <begin position="484"/>
        <end position="512"/>
    </location>
</feature>
<reference evidence="6 8" key="2">
    <citation type="journal article" date="2018" name="Plant J.">
        <title>The Physcomitrella patens chromosome-scale assembly reveals moss genome structure and evolution.</title>
        <authorList>
            <person name="Lang D."/>
            <person name="Ullrich K.K."/>
            <person name="Murat F."/>
            <person name="Fuchs J."/>
            <person name="Jenkins J."/>
            <person name="Haas F.B."/>
            <person name="Piednoel M."/>
            <person name="Gundlach H."/>
            <person name="Van Bel M."/>
            <person name="Meyberg R."/>
            <person name="Vives C."/>
            <person name="Morata J."/>
            <person name="Symeonidi A."/>
            <person name="Hiss M."/>
            <person name="Muchero W."/>
            <person name="Kamisugi Y."/>
            <person name="Saleh O."/>
            <person name="Blanc G."/>
            <person name="Decker E.L."/>
            <person name="van Gessel N."/>
            <person name="Grimwood J."/>
            <person name="Hayes R.D."/>
            <person name="Graham S.W."/>
            <person name="Gunter L.E."/>
            <person name="McDaniel S.F."/>
            <person name="Hoernstein S.N.W."/>
            <person name="Larsson A."/>
            <person name="Li F.W."/>
            <person name="Perroud P.F."/>
            <person name="Phillips J."/>
            <person name="Ranjan P."/>
            <person name="Rokshar D.S."/>
            <person name="Rothfels C.J."/>
            <person name="Schneider L."/>
            <person name="Shu S."/>
            <person name="Stevenson D.W."/>
            <person name="Thummler F."/>
            <person name="Tillich M."/>
            <person name="Villarreal Aguilar J.C."/>
            <person name="Widiez T."/>
            <person name="Wong G.K."/>
            <person name="Wymore A."/>
            <person name="Zhang Y."/>
            <person name="Zimmer A.D."/>
            <person name="Quatrano R.S."/>
            <person name="Mayer K.F.X."/>
            <person name="Goodstein D."/>
            <person name="Casacuberta J.M."/>
            <person name="Vandepoele K."/>
            <person name="Reski R."/>
            <person name="Cuming A.C."/>
            <person name="Tuskan G.A."/>
            <person name="Maumus F."/>
            <person name="Salse J."/>
            <person name="Schmutz J."/>
            <person name="Rensing S.A."/>
        </authorList>
    </citation>
    <scope>NUCLEOTIDE SEQUENCE [LARGE SCALE GENOMIC DNA]</scope>
    <source>
        <strain evidence="7 8">cv. Gransden 2004</strain>
    </source>
</reference>
<feature type="region of interest" description="Disordered" evidence="4">
    <location>
        <begin position="982"/>
        <end position="1008"/>
    </location>
</feature>
<dbReference type="STRING" id="3218.A0A2K1JC99"/>
<dbReference type="OMA" id="SPPHNYC"/>
<dbReference type="RefSeq" id="XP_024396787.1">
    <property type="nucleotide sequence ID" value="XM_024541019.2"/>
</dbReference>
<dbReference type="Gramene" id="Pp3c15_6750V3.2">
    <property type="protein sequence ID" value="Pp3c15_6750V3.2"/>
    <property type="gene ID" value="Pp3c15_6750"/>
</dbReference>
<feature type="compositionally biased region" description="Polar residues" evidence="4">
    <location>
        <begin position="1206"/>
        <end position="1217"/>
    </location>
</feature>
<evidence type="ECO:0000313" key="8">
    <source>
        <dbReference type="Proteomes" id="UP000006727"/>
    </source>
</evidence>
<comment type="subcellular location">
    <subcellularLocation>
        <location evidence="1">Nucleus</location>
    </subcellularLocation>
</comment>
<evidence type="ECO:0000313" key="6">
    <source>
        <dbReference type="EMBL" id="PNR39149.1"/>
    </source>
</evidence>
<evidence type="ECO:0000256" key="2">
    <source>
        <dbReference type="ARBA" id="ARBA00007267"/>
    </source>
</evidence>
<dbReference type="Proteomes" id="UP000006727">
    <property type="component" value="Chromosome 15"/>
</dbReference>
<evidence type="ECO:0000256" key="1">
    <source>
        <dbReference type="ARBA" id="ARBA00004123"/>
    </source>
</evidence>
<evidence type="ECO:0000259" key="5">
    <source>
        <dbReference type="PROSITE" id="PS51634"/>
    </source>
</evidence>
<feature type="compositionally biased region" description="Basic residues" evidence="4">
    <location>
        <begin position="1218"/>
        <end position="1230"/>
    </location>
</feature>
<comment type="similarity">
    <text evidence="2">Belongs to the lin-54 family.</text>
</comment>
<dbReference type="KEGG" id="ppp:112292482"/>
<dbReference type="GO" id="GO:0005634">
    <property type="term" value="C:nucleus"/>
    <property type="evidence" value="ECO:0007669"/>
    <property type="project" value="UniProtKB-SubCell"/>
</dbReference>
<protein>
    <recommendedName>
        <fullName evidence="5">CRC domain-containing protein</fullName>
    </recommendedName>
</protein>
<feature type="compositionally biased region" description="Polar residues" evidence="4">
    <location>
        <begin position="484"/>
        <end position="497"/>
    </location>
</feature>
<accession>A0A2K1JC99</accession>
<evidence type="ECO:0000256" key="3">
    <source>
        <dbReference type="ARBA" id="ARBA00023242"/>
    </source>
</evidence>
<sequence length="1269" mass="137181">MMTRGSKMAAEKVDRGSDSGPEMGSPARREPIPPVTNMQDSPLFKYLCELSPIQPAKSVHHAQTYNEMTFPQEHRIFASPRSARRSSTSSLKRFVAAESLSAQAPAEGRETFGWHQTPTFSRSTLSDNGPSPSPLNRRSDDNQVTPCSRRQTEEVHKSQPESVRTEGLGTDVYVAENLGGQRISGNPAHSNRGSTSGVMARIAGTTASFQSQYNDHQQLDLAVSAAMPSEMVRCINGKGDLLDGAGSQHNFAIDRSQSASSLMPHAIDCILSSQESKCPEQNDHRRVSMASSSHVEGNGLNFSPDAKGSPELDRETTAMAYFLAGNQDLGQDNVEEWSEDSSEVVVPRLPVRPTPGYSEKPSDMINERAVKQEKQMLDAITPQSGLITSTEDGHDTGLISTTDNASNQQSVLSHKVDNAGQRGFRRRCLDFDASVARRKSLGSMGGRKSLGSRLKDCSGSSIADDNSLSSGFAKVATSDATTRLLSSGNDFSNSKDSTTVERDSGTDSRGIPARADTFEATAMVPLPSCSFQKSMDVLNVKAGEAQNRKSQNPGATHGGNVSEGLRRSPRNRSSGIGLHLNSLTSTVSFKRDFSSAGGESSKGVLATVLGLQFQASSSPREDSCVEGPGSTGLAANINQNLNPGVDKHAAENSIQGLTNKPDYHTQVPSLLERRTLTELNGADTALPLISIKKVNVPAPDFSALNIENLPPLEESFSLTPGTNLPRLVSPRGLKRSPPHQQELIPRPDGEAVEELLGSPQSSKRRRLSRRKFTESSQSEKSGGGCKRCNCKKSKCLKLYCECFALGVYCVGSCACRDCFNKPEYIETVINTRQQIESRNPLAFAPKIVQGAEPSPVPGDEALDTPASARHKRGCNCKKSLCLKKYCECYQAGVGCSEGCRCEGCMNKYGKKEGPEGDEKGGEQALSTREDSQVEDPIEFLNRMSGKSDRLCDSSSNQNLSPITPTFEYDSLGRPIHRLRTSLRKRADSSDKPCRSLLSQPVSRPPNSPTRFSHALDTFHLVPPYQGHSDTEFSMSGAGDSPITTPTFARMGHLSPSWEGLGDLCTLTPMQTLAPLRLTPGSSCVTTERPGASPAFRSHMTESPYQAASSTNVHQRHTSSRHWSPHSPRFRHPAPRSPLRFDTPRQSQLSCIDQTHSAPPTPTMQSSQLLSGKNLQSELELAKVSAADDDGTPEFMKYADETRDSSPSRSAVTKSGSPKQKRVTPPRKGRNKERDGSSPGDGGNNSLASPPGSRNARKFILQGLPTFHNG</sequence>
<feature type="compositionally biased region" description="Polar residues" evidence="4">
    <location>
        <begin position="1100"/>
        <end position="1112"/>
    </location>
</feature>
<feature type="compositionally biased region" description="Polar residues" evidence="4">
    <location>
        <begin position="1143"/>
        <end position="1170"/>
    </location>
</feature>
<reference evidence="6 8" key="1">
    <citation type="journal article" date="2008" name="Science">
        <title>The Physcomitrella genome reveals evolutionary insights into the conquest of land by plants.</title>
        <authorList>
            <person name="Rensing S."/>
            <person name="Lang D."/>
            <person name="Zimmer A."/>
            <person name="Terry A."/>
            <person name="Salamov A."/>
            <person name="Shapiro H."/>
            <person name="Nishiyama T."/>
            <person name="Perroud P.-F."/>
            <person name="Lindquist E."/>
            <person name="Kamisugi Y."/>
            <person name="Tanahashi T."/>
            <person name="Sakakibara K."/>
            <person name="Fujita T."/>
            <person name="Oishi K."/>
            <person name="Shin-I T."/>
            <person name="Kuroki Y."/>
            <person name="Toyoda A."/>
            <person name="Suzuki Y."/>
            <person name="Hashimoto A."/>
            <person name="Yamaguchi K."/>
            <person name="Sugano A."/>
            <person name="Kohara Y."/>
            <person name="Fujiyama A."/>
            <person name="Anterola A."/>
            <person name="Aoki S."/>
            <person name="Ashton N."/>
            <person name="Barbazuk W.B."/>
            <person name="Barker E."/>
            <person name="Bennetzen J."/>
            <person name="Bezanilla M."/>
            <person name="Blankenship R."/>
            <person name="Cho S.H."/>
            <person name="Dutcher S."/>
            <person name="Estelle M."/>
            <person name="Fawcett J.A."/>
            <person name="Gundlach H."/>
            <person name="Hanada K."/>
            <person name="Heyl A."/>
            <person name="Hicks K.A."/>
            <person name="Hugh J."/>
            <person name="Lohr M."/>
            <person name="Mayer K."/>
            <person name="Melkozernov A."/>
            <person name="Murata T."/>
            <person name="Nelson D."/>
            <person name="Pils B."/>
            <person name="Prigge M."/>
            <person name="Reiss B."/>
            <person name="Renner T."/>
            <person name="Rombauts S."/>
            <person name="Rushton P."/>
            <person name="Sanderfoot A."/>
            <person name="Schween G."/>
            <person name="Shiu S.-H."/>
            <person name="Stueber K."/>
            <person name="Theodoulou F.L."/>
            <person name="Tu H."/>
            <person name="Van de Peer Y."/>
            <person name="Verrier P.J."/>
            <person name="Waters E."/>
            <person name="Wood A."/>
            <person name="Yang L."/>
            <person name="Cove D."/>
            <person name="Cuming A."/>
            <person name="Hasebe M."/>
            <person name="Lucas S."/>
            <person name="Mishler D.B."/>
            <person name="Reski R."/>
            <person name="Grigoriev I."/>
            <person name="Quatrano R.S."/>
            <person name="Boore J.L."/>
        </authorList>
    </citation>
    <scope>NUCLEOTIDE SEQUENCE [LARGE SCALE GENOMIC DNA]</scope>
    <source>
        <strain evidence="7 8">cv. Gransden 2004</strain>
    </source>
</reference>
<feature type="region of interest" description="Disordered" evidence="4">
    <location>
        <begin position="1083"/>
        <end position="1170"/>
    </location>
</feature>
<feature type="region of interest" description="Disordered" evidence="4">
    <location>
        <begin position="717"/>
        <end position="786"/>
    </location>
</feature>
<reference evidence="7" key="3">
    <citation type="submission" date="2020-12" db="UniProtKB">
        <authorList>
            <consortium name="EnsemblPlants"/>
        </authorList>
    </citation>
    <scope>IDENTIFICATION</scope>
</reference>
<proteinExistence type="inferred from homology"/>
<dbReference type="GeneID" id="112292482"/>
<dbReference type="EnsemblPlants" id="Pp3c15_6750V3.2">
    <property type="protein sequence ID" value="Pp3c15_6750V3.2"/>
    <property type="gene ID" value="Pp3c15_6750"/>
</dbReference>
<dbReference type="FunCoup" id="A0A2K1JC99">
    <property type="interactions" value="2341"/>
</dbReference>
<feature type="region of interest" description="Disordered" evidence="4">
    <location>
        <begin position="544"/>
        <end position="578"/>
    </location>
</feature>
<feature type="compositionally biased region" description="Basic and acidic residues" evidence="4">
    <location>
        <begin position="912"/>
        <end position="931"/>
    </location>
</feature>
<name>A0A2K1JC99_PHYPA</name>
<evidence type="ECO:0000256" key="4">
    <source>
        <dbReference type="SAM" id="MobiDB-lite"/>
    </source>
</evidence>
<feature type="region of interest" description="Disordered" evidence="4">
    <location>
        <begin position="1"/>
        <end position="39"/>
    </location>
</feature>
<dbReference type="InterPro" id="IPR044522">
    <property type="entry name" value="TSO1-like"/>
</dbReference>